<evidence type="ECO:0000256" key="1">
    <source>
        <dbReference type="ARBA" id="ARBA00023015"/>
    </source>
</evidence>
<dbReference type="InterPro" id="IPR011006">
    <property type="entry name" value="CheY-like_superfamily"/>
</dbReference>
<evidence type="ECO:0000313" key="7">
    <source>
        <dbReference type="EMBL" id="QOT77510.1"/>
    </source>
</evidence>
<feature type="domain" description="Response regulatory" evidence="6">
    <location>
        <begin position="7"/>
        <end position="122"/>
    </location>
</feature>
<reference evidence="7 8" key="1">
    <citation type="submission" date="2020-10" db="EMBL/GenBank/DDBJ databases">
        <title>Complete genome sequence of Cupriavidus basilensis CCUG 49340T.</title>
        <authorList>
            <person name="Salva-Serra F."/>
            <person name="Donoso R.A."/>
            <person name="Cho K.H."/>
            <person name="Yoo J.A."/>
            <person name="Lee K."/>
            <person name="Yoon S.-H."/>
            <person name="Perez-Pantoja D."/>
            <person name="Moore E.R.B."/>
        </authorList>
    </citation>
    <scope>NUCLEOTIDE SEQUENCE [LARGE SCALE GENOMIC DNA]</scope>
    <source>
        <strain evidence="8">CCUG 49340</strain>
    </source>
</reference>
<dbReference type="EMBL" id="CP062803">
    <property type="protein sequence ID" value="QOT77510.1"/>
    <property type="molecule type" value="Genomic_DNA"/>
</dbReference>
<dbReference type="Gene3D" id="3.40.50.2300">
    <property type="match status" value="1"/>
</dbReference>
<gene>
    <name evidence="7" type="ORF">F7R26_005525</name>
</gene>
<dbReference type="AlphaFoldDB" id="A0A643G2Y7"/>
<dbReference type="Proteomes" id="UP000397656">
    <property type="component" value="Chromosome 1"/>
</dbReference>
<feature type="domain" description="HTH luxR-type" evidence="5">
    <location>
        <begin position="138"/>
        <end position="203"/>
    </location>
</feature>
<dbReference type="InterPro" id="IPR016032">
    <property type="entry name" value="Sig_transdc_resp-reg_C-effctor"/>
</dbReference>
<dbReference type="SMART" id="SM00421">
    <property type="entry name" value="HTH_LUXR"/>
    <property type="match status" value="1"/>
</dbReference>
<dbReference type="PROSITE" id="PS50043">
    <property type="entry name" value="HTH_LUXR_2"/>
    <property type="match status" value="1"/>
</dbReference>
<dbReference type="InterPro" id="IPR000792">
    <property type="entry name" value="Tscrpt_reg_LuxR_C"/>
</dbReference>
<evidence type="ECO:0000256" key="2">
    <source>
        <dbReference type="ARBA" id="ARBA00023125"/>
    </source>
</evidence>
<dbReference type="Pfam" id="PF00072">
    <property type="entry name" value="Response_reg"/>
    <property type="match status" value="1"/>
</dbReference>
<dbReference type="GeneID" id="98400356"/>
<accession>A0A643G2Y7</accession>
<proteinExistence type="predicted"/>
<dbReference type="PROSITE" id="PS50110">
    <property type="entry name" value="RESPONSE_REGULATORY"/>
    <property type="match status" value="1"/>
</dbReference>
<name>A0A643G2Y7_9BURK</name>
<dbReference type="GO" id="GO:0006355">
    <property type="term" value="P:regulation of DNA-templated transcription"/>
    <property type="evidence" value="ECO:0007669"/>
    <property type="project" value="InterPro"/>
</dbReference>
<evidence type="ECO:0000259" key="6">
    <source>
        <dbReference type="PROSITE" id="PS50110"/>
    </source>
</evidence>
<evidence type="ECO:0000259" key="5">
    <source>
        <dbReference type="PROSITE" id="PS50043"/>
    </source>
</evidence>
<keyword evidence="3" id="KW-0804">Transcription</keyword>
<dbReference type="SMART" id="SM00448">
    <property type="entry name" value="REC"/>
    <property type="match status" value="1"/>
</dbReference>
<keyword evidence="2" id="KW-0238">DNA-binding</keyword>
<dbReference type="SUPFAM" id="SSF52172">
    <property type="entry name" value="CheY-like"/>
    <property type="match status" value="1"/>
</dbReference>
<dbReference type="PANTHER" id="PTHR44688">
    <property type="entry name" value="DNA-BINDING TRANSCRIPTIONAL ACTIVATOR DEVR_DOSR"/>
    <property type="match status" value="1"/>
</dbReference>
<evidence type="ECO:0000256" key="4">
    <source>
        <dbReference type="PROSITE-ProRule" id="PRU00169"/>
    </source>
</evidence>
<dbReference type="SUPFAM" id="SSF46894">
    <property type="entry name" value="C-terminal effector domain of the bipartite response regulators"/>
    <property type="match status" value="1"/>
</dbReference>
<dbReference type="PRINTS" id="PR00038">
    <property type="entry name" value="HTHLUXR"/>
</dbReference>
<organism evidence="7 8">
    <name type="scientific">Cupriavidus basilensis</name>
    <dbReference type="NCBI Taxonomy" id="68895"/>
    <lineage>
        <taxon>Bacteria</taxon>
        <taxon>Pseudomonadati</taxon>
        <taxon>Pseudomonadota</taxon>
        <taxon>Betaproteobacteria</taxon>
        <taxon>Burkholderiales</taxon>
        <taxon>Burkholderiaceae</taxon>
        <taxon>Cupriavidus</taxon>
    </lineage>
</organism>
<dbReference type="GO" id="GO:0003677">
    <property type="term" value="F:DNA binding"/>
    <property type="evidence" value="ECO:0007669"/>
    <property type="project" value="UniProtKB-KW"/>
</dbReference>
<dbReference type="InterPro" id="IPR001789">
    <property type="entry name" value="Sig_transdc_resp-reg_receiver"/>
</dbReference>
<dbReference type="PANTHER" id="PTHR44688:SF16">
    <property type="entry name" value="DNA-BINDING TRANSCRIPTIONAL ACTIVATOR DEVR_DOSR"/>
    <property type="match status" value="1"/>
</dbReference>
<keyword evidence="4" id="KW-0597">Phosphoprotein</keyword>
<feature type="modified residue" description="4-aspartylphosphate" evidence="4">
    <location>
        <position position="57"/>
    </location>
</feature>
<protein>
    <submittedName>
        <fullName evidence="7">Response regulator transcription factor</fullName>
    </submittedName>
</protein>
<keyword evidence="1" id="KW-0805">Transcription regulation</keyword>
<dbReference type="CDD" id="cd06170">
    <property type="entry name" value="LuxR_C_like"/>
    <property type="match status" value="1"/>
</dbReference>
<evidence type="ECO:0000256" key="3">
    <source>
        <dbReference type="ARBA" id="ARBA00023163"/>
    </source>
</evidence>
<evidence type="ECO:0000313" key="8">
    <source>
        <dbReference type="Proteomes" id="UP000397656"/>
    </source>
</evidence>
<dbReference type="RefSeq" id="WP_150983705.1">
    <property type="nucleotide sequence ID" value="NZ_CP062803.1"/>
</dbReference>
<sequence length="221" mass="23730">MNNPTPTVFVVDDDDAVRQALMRLIRGAGYLVEGFGCARAFLDSGSPAECNACLVLDLQLPDLNGLELQRELNGAGRPLPIVFITGHGDIPASVRAMKAGATDFLVKPVSESDLLNAIEAALGRASQARASRIEIEAIYSRIDRLTPREREVLTLVVEGRLNKQMACELGTAEKTIKVHRARVMRKMEAHSLAELVRITDKAGIAHPLLHPGPGAPAATAP</sequence>
<dbReference type="GO" id="GO:0000160">
    <property type="term" value="P:phosphorelay signal transduction system"/>
    <property type="evidence" value="ECO:0007669"/>
    <property type="project" value="InterPro"/>
</dbReference>
<dbReference type="Pfam" id="PF00196">
    <property type="entry name" value="GerE"/>
    <property type="match status" value="1"/>
</dbReference>
<dbReference type="InterPro" id="IPR036388">
    <property type="entry name" value="WH-like_DNA-bd_sf"/>
</dbReference>
<dbReference type="Gene3D" id="1.10.10.10">
    <property type="entry name" value="Winged helix-like DNA-binding domain superfamily/Winged helix DNA-binding domain"/>
    <property type="match status" value="1"/>
</dbReference>